<dbReference type="SUPFAM" id="SSF47413">
    <property type="entry name" value="lambda repressor-like DNA-binding domains"/>
    <property type="match status" value="1"/>
</dbReference>
<dbReference type="CDD" id="cd00093">
    <property type="entry name" value="HTH_XRE"/>
    <property type="match status" value="1"/>
</dbReference>
<dbReference type="RefSeq" id="WP_067286652.1">
    <property type="nucleotide sequence ID" value="NZ_CP015839.1"/>
</dbReference>
<dbReference type="Proteomes" id="UP000078070">
    <property type="component" value="Chromosome"/>
</dbReference>
<keyword evidence="3" id="KW-1185">Reference proteome</keyword>
<dbReference type="Pfam" id="PF01381">
    <property type="entry name" value="HTH_3"/>
    <property type="match status" value="1"/>
</dbReference>
<sequence>MIKTINNTRYDDLIRWLRCAREEAGLTTRELAARLDEPFQFVSKVELGQRKLNVYEYVQYCEALGLNPGDGLVLLKKKSPTAWSGKPTTTAPDL</sequence>
<dbReference type="SMART" id="SM00530">
    <property type="entry name" value="HTH_XRE"/>
    <property type="match status" value="1"/>
</dbReference>
<evidence type="ECO:0000313" key="2">
    <source>
        <dbReference type="EMBL" id="ANG65133.1"/>
    </source>
</evidence>
<organism evidence="2 3">
    <name type="scientific">Marinobacterium aestuarii</name>
    <dbReference type="NCBI Taxonomy" id="1821621"/>
    <lineage>
        <taxon>Bacteria</taxon>
        <taxon>Pseudomonadati</taxon>
        <taxon>Pseudomonadota</taxon>
        <taxon>Gammaproteobacteria</taxon>
        <taxon>Oceanospirillales</taxon>
        <taxon>Oceanospirillaceae</taxon>
        <taxon>Marinobacterium</taxon>
    </lineage>
</organism>
<dbReference type="GO" id="GO:0003677">
    <property type="term" value="F:DNA binding"/>
    <property type="evidence" value="ECO:0007669"/>
    <property type="project" value="InterPro"/>
</dbReference>
<dbReference type="PROSITE" id="PS50943">
    <property type="entry name" value="HTH_CROC1"/>
    <property type="match status" value="1"/>
</dbReference>
<accession>A0A1A9F5W9</accession>
<gene>
    <name evidence="2" type="ORF">A8C75_06690</name>
</gene>
<dbReference type="STRING" id="1821621.A8C75_06690"/>
<reference evidence="2 3" key="2">
    <citation type="journal article" date="2018" name="Int. J. Syst. Evol. Microbiol.">
        <title>Marinobacterium aestuarii sp. nov., a benzene-degrading marine bacterium isolated from estuary sediment.</title>
        <authorList>
            <person name="Bae S.S."/>
            <person name="Jung J."/>
            <person name="Chung D."/>
            <person name="Baek K."/>
        </authorList>
    </citation>
    <scope>NUCLEOTIDE SEQUENCE [LARGE SCALE GENOMIC DNA]</scope>
    <source>
        <strain evidence="2 3">ST58-10</strain>
    </source>
</reference>
<dbReference type="Gene3D" id="1.10.260.40">
    <property type="entry name" value="lambda repressor-like DNA-binding domains"/>
    <property type="match status" value="1"/>
</dbReference>
<reference evidence="3" key="1">
    <citation type="submission" date="2016-05" db="EMBL/GenBank/DDBJ databases">
        <authorList>
            <person name="Baek K."/>
            <person name="Yang S.-J."/>
        </authorList>
    </citation>
    <scope>NUCLEOTIDE SEQUENCE [LARGE SCALE GENOMIC DNA]</scope>
    <source>
        <strain evidence="3">ST58-10</strain>
    </source>
</reference>
<dbReference type="KEGG" id="mars:A8C75_06690"/>
<feature type="domain" description="HTH cro/C1-type" evidence="1">
    <location>
        <begin position="17"/>
        <end position="72"/>
    </location>
</feature>
<dbReference type="EMBL" id="CP015839">
    <property type="protein sequence ID" value="ANG65133.1"/>
    <property type="molecule type" value="Genomic_DNA"/>
</dbReference>
<name>A0A1A9F5W9_9GAMM</name>
<evidence type="ECO:0000259" key="1">
    <source>
        <dbReference type="PROSITE" id="PS50943"/>
    </source>
</evidence>
<proteinExistence type="predicted"/>
<dbReference type="AlphaFoldDB" id="A0A1A9F5W9"/>
<dbReference type="OrthoDB" id="9803379at2"/>
<protein>
    <recommendedName>
        <fullName evidence="1">HTH cro/C1-type domain-containing protein</fullName>
    </recommendedName>
</protein>
<evidence type="ECO:0000313" key="3">
    <source>
        <dbReference type="Proteomes" id="UP000078070"/>
    </source>
</evidence>
<dbReference type="InterPro" id="IPR010982">
    <property type="entry name" value="Lambda_DNA-bd_dom_sf"/>
</dbReference>
<dbReference type="InterPro" id="IPR001387">
    <property type="entry name" value="Cro/C1-type_HTH"/>
</dbReference>